<gene>
    <name evidence="7" type="ORF">BJY22_002632</name>
</gene>
<dbReference type="GO" id="GO:0016787">
    <property type="term" value="F:hydrolase activity"/>
    <property type="evidence" value="ECO:0007669"/>
    <property type="project" value="UniProtKB-KW"/>
</dbReference>
<evidence type="ECO:0000256" key="2">
    <source>
        <dbReference type="ARBA" id="ARBA00022729"/>
    </source>
</evidence>
<comment type="similarity">
    <text evidence="1">Belongs to the transglycosylase family. Rpf subfamily.</text>
</comment>
<dbReference type="PROSITE" id="PS51109">
    <property type="entry name" value="G5"/>
    <property type="match status" value="1"/>
</dbReference>
<evidence type="ECO:0000256" key="5">
    <source>
        <dbReference type="SAM" id="SignalP"/>
    </source>
</evidence>
<feature type="region of interest" description="Disordered" evidence="4">
    <location>
        <begin position="276"/>
        <end position="297"/>
    </location>
</feature>
<comment type="caution">
    <text evidence="7">The sequence shown here is derived from an EMBL/GenBank/DDBJ whole genome shotgun (WGS) entry which is preliminary data.</text>
</comment>
<organism evidence="7 8">
    <name type="scientific">Kribbella shirazensis</name>
    <dbReference type="NCBI Taxonomy" id="1105143"/>
    <lineage>
        <taxon>Bacteria</taxon>
        <taxon>Bacillati</taxon>
        <taxon>Actinomycetota</taxon>
        <taxon>Actinomycetes</taxon>
        <taxon>Propionibacteriales</taxon>
        <taxon>Kribbellaceae</taxon>
        <taxon>Kribbella</taxon>
    </lineage>
</organism>
<feature type="chain" id="PRO_5038423452" evidence="5">
    <location>
        <begin position="19"/>
        <end position="377"/>
    </location>
</feature>
<feature type="compositionally biased region" description="Low complexity" evidence="4">
    <location>
        <begin position="285"/>
        <end position="296"/>
    </location>
</feature>
<reference evidence="7 8" key="1">
    <citation type="submission" date="2020-03" db="EMBL/GenBank/DDBJ databases">
        <title>Sequencing the genomes of 1000 actinobacteria strains.</title>
        <authorList>
            <person name="Klenk H.-P."/>
        </authorList>
    </citation>
    <scope>NUCLEOTIDE SEQUENCE [LARGE SCALE GENOMIC DNA]</scope>
    <source>
        <strain evidence="7 8">DSM 45490</strain>
    </source>
</reference>
<dbReference type="AlphaFoldDB" id="A0A7X6A0M4"/>
<name>A0A7X6A0M4_9ACTN</name>
<accession>A0A7X6A0M4</accession>
<dbReference type="SMART" id="SM01208">
    <property type="entry name" value="G5"/>
    <property type="match status" value="1"/>
</dbReference>
<dbReference type="InterPro" id="IPR011098">
    <property type="entry name" value="G5_dom"/>
</dbReference>
<dbReference type="Proteomes" id="UP000555407">
    <property type="component" value="Unassembled WGS sequence"/>
</dbReference>
<evidence type="ECO:0000313" key="8">
    <source>
        <dbReference type="Proteomes" id="UP000555407"/>
    </source>
</evidence>
<dbReference type="SUPFAM" id="SSF53955">
    <property type="entry name" value="Lysozyme-like"/>
    <property type="match status" value="1"/>
</dbReference>
<evidence type="ECO:0000256" key="3">
    <source>
        <dbReference type="ARBA" id="ARBA00022801"/>
    </source>
</evidence>
<feature type="signal peptide" evidence="5">
    <location>
        <begin position="1"/>
        <end position="18"/>
    </location>
</feature>
<protein>
    <submittedName>
        <fullName evidence="7">Uncharacterized protein YabE (DUF348 family)</fullName>
    </submittedName>
</protein>
<evidence type="ECO:0000256" key="1">
    <source>
        <dbReference type="ARBA" id="ARBA00010830"/>
    </source>
</evidence>
<dbReference type="CDD" id="cd13925">
    <property type="entry name" value="RPF"/>
    <property type="match status" value="1"/>
</dbReference>
<dbReference type="Pfam" id="PF06737">
    <property type="entry name" value="Transglycosylas"/>
    <property type="match status" value="1"/>
</dbReference>
<sequence>MRKSIIVAVGATAAFAIAGGSVAYATKSKTVSLSVDGEVRKVHTFGSTVADALKAEKVQVGEHDVVAPGVDSKLKDGQEIAVQYGRQLTVNADGTKKAYWTTADSVNEALADLGLRYDGAQFSTSRSAPLGRQGLELVVTTPKTVQIVHQGKTVTIKSLAGTVGQALTQAKIRWDADDRITPAAATPLKLGVNKVGYVQVLQKTVTKTLSVEHGTDETKSATLLVGTKKTTTKGTDGSKTVTYLYTYLDGKLSATKVVGSKVVSKPVDEQVLVGTKPKPVEEPTETTTSETDVPATGNTSAWDRIAECESGGNWATNTGNGYYGGLQFSHQTWVAYGGDAYAENAHLASKAQQIAIAEKVRAARGGYGDWPVCGQRA</sequence>
<dbReference type="InterPro" id="IPR010618">
    <property type="entry name" value="RPF"/>
</dbReference>
<dbReference type="Pfam" id="PF03990">
    <property type="entry name" value="DUF348"/>
    <property type="match status" value="3"/>
</dbReference>
<keyword evidence="2 5" id="KW-0732">Signal</keyword>
<proteinExistence type="inferred from homology"/>
<dbReference type="Gene3D" id="1.10.530.10">
    <property type="match status" value="1"/>
</dbReference>
<keyword evidence="8" id="KW-1185">Reference proteome</keyword>
<dbReference type="InterPro" id="IPR007137">
    <property type="entry name" value="DUF348"/>
</dbReference>
<dbReference type="InterPro" id="IPR023346">
    <property type="entry name" value="Lysozyme-like_dom_sf"/>
</dbReference>
<dbReference type="EMBL" id="JAASRO010000001">
    <property type="protein sequence ID" value="NIK56915.1"/>
    <property type="molecule type" value="Genomic_DNA"/>
</dbReference>
<evidence type="ECO:0000259" key="6">
    <source>
        <dbReference type="PROSITE" id="PS51109"/>
    </source>
</evidence>
<evidence type="ECO:0000313" key="7">
    <source>
        <dbReference type="EMBL" id="NIK56915.1"/>
    </source>
</evidence>
<keyword evidence="3" id="KW-0378">Hydrolase</keyword>
<dbReference type="RefSeq" id="WP_167206608.1">
    <property type="nucleotide sequence ID" value="NZ_JAASRO010000001.1"/>
</dbReference>
<dbReference type="Pfam" id="PF07501">
    <property type="entry name" value="G5"/>
    <property type="match status" value="1"/>
</dbReference>
<feature type="domain" description="G5" evidence="6">
    <location>
        <begin position="197"/>
        <end position="277"/>
    </location>
</feature>
<dbReference type="Gene3D" id="2.20.230.10">
    <property type="entry name" value="Resuscitation-promoting factor rpfb"/>
    <property type="match status" value="1"/>
</dbReference>
<evidence type="ECO:0000256" key="4">
    <source>
        <dbReference type="SAM" id="MobiDB-lite"/>
    </source>
</evidence>